<evidence type="ECO:0000313" key="1">
    <source>
        <dbReference type="EMBL" id="CAG8602978.1"/>
    </source>
</evidence>
<proteinExistence type="predicted"/>
<accession>A0ABN7UJL0</accession>
<evidence type="ECO:0000313" key="2">
    <source>
        <dbReference type="Proteomes" id="UP000789901"/>
    </source>
</evidence>
<protein>
    <submittedName>
        <fullName evidence="1">568_t:CDS:1</fullName>
    </submittedName>
</protein>
<dbReference type="EMBL" id="CAJVQB010003268">
    <property type="protein sequence ID" value="CAG8602978.1"/>
    <property type="molecule type" value="Genomic_DNA"/>
</dbReference>
<gene>
    <name evidence="1" type="ORF">GMARGA_LOCUS6978</name>
</gene>
<name>A0ABN7UJL0_GIGMA</name>
<dbReference type="Proteomes" id="UP000789901">
    <property type="component" value="Unassembled WGS sequence"/>
</dbReference>
<sequence length="47" mass="5766">MDLLSKGEEKSKRDYKVICRAEKKRAREFKTLVYEDYIDKKILEIER</sequence>
<organism evidence="1 2">
    <name type="scientific">Gigaspora margarita</name>
    <dbReference type="NCBI Taxonomy" id="4874"/>
    <lineage>
        <taxon>Eukaryota</taxon>
        <taxon>Fungi</taxon>
        <taxon>Fungi incertae sedis</taxon>
        <taxon>Mucoromycota</taxon>
        <taxon>Glomeromycotina</taxon>
        <taxon>Glomeromycetes</taxon>
        <taxon>Diversisporales</taxon>
        <taxon>Gigasporaceae</taxon>
        <taxon>Gigaspora</taxon>
    </lineage>
</organism>
<keyword evidence="2" id="KW-1185">Reference proteome</keyword>
<reference evidence="1 2" key="1">
    <citation type="submission" date="2021-06" db="EMBL/GenBank/DDBJ databases">
        <authorList>
            <person name="Kallberg Y."/>
            <person name="Tangrot J."/>
            <person name="Rosling A."/>
        </authorList>
    </citation>
    <scope>NUCLEOTIDE SEQUENCE [LARGE SCALE GENOMIC DNA]</scope>
    <source>
        <strain evidence="1 2">120-4 pot B 10/14</strain>
    </source>
</reference>
<comment type="caution">
    <text evidence="1">The sequence shown here is derived from an EMBL/GenBank/DDBJ whole genome shotgun (WGS) entry which is preliminary data.</text>
</comment>